<dbReference type="Ensembl" id="ENSMODT00000004823.4">
    <property type="protein sequence ID" value="ENSMODP00000004722.4"/>
    <property type="gene ID" value="ENSMODG00000003857.4"/>
</dbReference>
<dbReference type="AlphaFoldDB" id="F7DU21"/>
<dbReference type="OrthoDB" id="6275292at2759"/>
<organism evidence="1 2">
    <name type="scientific">Monodelphis domestica</name>
    <name type="common">Gray short-tailed opossum</name>
    <dbReference type="NCBI Taxonomy" id="13616"/>
    <lineage>
        <taxon>Eukaryota</taxon>
        <taxon>Metazoa</taxon>
        <taxon>Chordata</taxon>
        <taxon>Craniata</taxon>
        <taxon>Vertebrata</taxon>
        <taxon>Euteleostomi</taxon>
        <taxon>Mammalia</taxon>
        <taxon>Metatheria</taxon>
        <taxon>Didelphimorphia</taxon>
        <taxon>Didelphidae</taxon>
        <taxon>Monodelphis</taxon>
    </lineage>
</organism>
<dbReference type="Bgee" id="ENSMODG00000003857">
    <property type="expression patterns" value="Expressed in testis and 9 other cell types or tissues"/>
</dbReference>
<dbReference type="PANTHER" id="PTHR34914">
    <property type="entry name" value="LYMPHOCYTE EXPANSION MOLECULE"/>
    <property type="match status" value="1"/>
</dbReference>
<dbReference type="OMA" id="SSQMIMG"/>
<sequence>MPEKRFAGAPFGSQSARFDVASLIIPRSKTVPTFPSVLYSKQYLPPRVEMGPGKYTLIDGCFKEEEVKQALGSGWAKAEEANRLTQLPHFQYNPVIKEKKSLKEKVGPGSYNYKDFLELAQERPCSTIGMLSSGGVRFSKMAGNFYPGPGNYGKGGNPYTEMEEKAWERSHTKGIMCTKSKKTLAPSSEGSGLAPCTYNFKSGVEELLKRSTSKRGPYDLFTGDRSMPIAYGHFAKMNLEKGDKQPGFVLEKKKKSYEIFSCKTFVDELNSNARKKHGVFAKLSRSPAVPTERIYCATLSQWPIKPSDLGPGSFNPKPVPGFALAKPPPFGTNSKRVDLKAYQHFVGNTNPVGVGRYNNTKHEAKDSRQRYRSLYLSRPERYPCENYMKEFLLQERLIPFNKGKNFQFEDHSSGSPPCNMLARCLDTGREPCPLMEA</sequence>
<evidence type="ECO:0008006" key="3">
    <source>
        <dbReference type="Google" id="ProtNLM"/>
    </source>
</evidence>
<dbReference type="InParanoid" id="F7DU21"/>
<dbReference type="eggNOG" id="KOG4087">
    <property type="taxonomic scope" value="Eukaryota"/>
</dbReference>
<dbReference type="HOGENOM" id="CLU_053450_0_0_1"/>
<dbReference type="InterPro" id="IPR033557">
    <property type="entry name" value="CIMAP2"/>
</dbReference>
<evidence type="ECO:0000313" key="2">
    <source>
        <dbReference type="Proteomes" id="UP000002280"/>
    </source>
</evidence>
<dbReference type="STRING" id="13616.ENSMODP00000004722"/>
<evidence type="ECO:0000313" key="1">
    <source>
        <dbReference type="Ensembl" id="ENSMODP00000004722.4"/>
    </source>
</evidence>
<accession>F7DU21</accession>
<dbReference type="CTD" id="163747"/>
<reference evidence="1" key="3">
    <citation type="submission" date="2025-09" db="UniProtKB">
        <authorList>
            <consortium name="Ensembl"/>
        </authorList>
    </citation>
    <scope>IDENTIFICATION</scope>
</reference>
<dbReference type="GeneTree" id="ENSGT00390000015471"/>
<proteinExistence type="predicted"/>
<reference evidence="1 2" key="1">
    <citation type="journal article" date="2007" name="Nature">
        <title>Genome of the marsupial Monodelphis domestica reveals innovation in non-coding sequences.</title>
        <authorList>
            <person name="Mikkelsen T.S."/>
            <person name="Wakefield M.J."/>
            <person name="Aken B."/>
            <person name="Amemiya C.T."/>
            <person name="Chang J.L."/>
            <person name="Duke S."/>
            <person name="Garber M."/>
            <person name="Gentles A.J."/>
            <person name="Goodstadt L."/>
            <person name="Heger A."/>
            <person name="Jurka J."/>
            <person name="Kamal M."/>
            <person name="Mauceli E."/>
            <person name="Searle S.M."/>
            <person name="Sharpe T."/>
            <person name="Baker M.L."/>
            <person name="Batzer M.A."/>
            <person name="Benos P.V."/>
            <person name="Belov K."/>
            <person name="Clamp M."/>
            <person name="Cook A."/>
            <person name="Cuff J."/>
            <person name="Das R."/>
            <person name="Davidow L."/>
            <person name="Deakin J.E."/>
            <person name="Fazzari M.J."/>
            <person name="Glass J.L."/>
            <person name="Grabherr M."/>
            <person name="Greally J.M."/>
            <person name="Gu W."/>
            <person name="Hore T.A."/>
            <person name="Huttley G.A."/>
            <person name="Kleber M."/>
            <person name="Jirtle R.L."/>
            <person name="Koina E."/>
            <person name="Lee J.T."/>
            <person name="Mahony S."/>
            <person name="Marra M.A."/>
            <person name="Miller R.D."/>
            <person name="Nicholls R.D."/>
            <person name="Oda M."/>
            <person name="Papenfuss A.T."/>
            <person name="Parra Z.E."/>
            <person name="Pollock D.D."/>
            <person name="Ray D.A."/>
            <person name="Schein J.E."/>
            <person name="Speed T.P."/>
            <person name="Thompson K."/>
            <person name="VandeBerg J.L."/>
            <person name="Wade C.M."/>
            <person name="Walker J.A."/>
            <person name="Waters P.D."/>
            <person name="Webber C."/>
            <person name="Weidman J.R."/>
            <person name="Xie X."/>
            <person name="Zody M.C."/>
            <person name="Baldwin J."/>
            <person name="Abdouelleil A."/>
            <person name="Abdulkadir J."/>
            <person name="Abebe A."/>
            <person name="Abera B."/>
            <person name="Abreu J."/>
            <person name="Acer S.C."/>
            <person name="Aftuck L."/>
            <person name="Alexander A."/>
            <person name="An P."/>
            <person name="Anderson E."/>
            <person name="Anderson S."/>
            <person name="Arachi H."/>
            <person name="Azer M."/>
            <person name="Bachantsang P."/>
            <person name="Barry A."/>
            <person name="Bayul T."/>
            <person name="Berlin A."/>
            <person name="Bessette D."/>
            <person name="Bloom T."/>
            <person name="Bloom T."/>
            <person name="Boguslavskiy L."/>
            <person name="Bonnet C."/>
            <person name="Boukhgalter B."/>
            <person name="Bourzgui I."/>
            <person name="Brown A."/>
            <person name="Cahill P."/>
            <person name="Channer S."/>
            <person name="Cheshatsang Y."/>
            <person name="Chuda L."/>
            <person name="Citroen M."/>
            <person name="Collymore A."/>
            <person name="Cooke P."/>
            <person name="Costello M."/>
            <person name="D'Aco K."/>
            <person name="Daza R."/>
            <person name="De Haan G."/>
            <person name="DeGray S."/>
            <person name="DeMaso C."/>
            <person name="Dhargay N."/>
            <person name="Dooley K."/>
            <person name="Dooley E."/>
            <person name="Doricent M."/>
            <person name="Dorje P."/>
            <person name="Dorjee K."/>
            <person name="Dupes A."/>
            <person name="Elong R."/>
            <person name="Falk J."/>
            <person name="Farina A."/>
            <person name="Faro S."/>
            <person name="Ferguson D."/>
            <person name="Fisher S."/>
            <person name="Foley C.D."/>
            <person name="Franke A."/>
            <person name="Friedrich D."/>
            <person name="Gadbois L."/>
            <person name="Gearin G."/>
            <person name="Gearin C.R."/>
            <person name="Giannoukos G."/>
            <person name="Goode T."/>
            <person name="Graham J."/>
            <person name="Grandbois E."/>
            <person name="Grewal S."/>
            <person name="Gyaltsen K."/>
            <person name="Hafez N."/>
            <person name="Hagos B."/>
            <person name="Hall J."/>
            <person name="Henson C."/>
            <person name="Hollinger A."/>
            <person name="Honan T."/>
            <person name="Huard M.D."/>
            <person name="Hughes L."/>
            <person name="Hurhula B."/>
            <person name="Husby M.E."/>
            <person name="Kamat A."/>
            <person name="Kanga B."/>
            <person name="Kashin S."/>
            <person name="Khazanovich D."/>
            <person name="Kisner P."/>
            <person name="Lance K."/>
            <person name="Lara M."/>
            <person name="Lee W."/>
            <person name="Lennon N."/>
            <person name="Letendre F."/>
            <person name="LeVine R."/>
            <person name="Lipovsky A."/>
            <person name="Liu X."/>
            <person name="Liu J."/>
            <person name="Liu S."/>
            <person name="Lokyitsang T."/>
            <person name="Lokyitsang Y."/>
            <person name="Lubonja R."/>
            <person name="Lui A."/>
            <person name="MacDonald P."/>
            <person name="Magnisalis V."/>
            <person name="Maru K."/>
            <person name="Matthews C."/>
            <person name="McCusker W."/>
            <person name="McDonough S."/>
            <person name="Mehta T."/>
            <person name="Meldrim J."/>
            <person name="Meneus L."/>
            <person name="Mihai O."/>
            <person name="Mihalev A."/>
            <person name="Mihova T."/>
            <person name="Mittelman R."/>
            <person name="Mlenga V."/>
            <person name="Montmayeur A."/>
            <person name="Mulrain L."/>
            <person name="Navidi A."/>
            <person name="Naylor J."/>
            <person name="Negash T."/>
            <person name="Nguyen T."/>
            <person name="Nguyen N."/>
            <person name="Nicol R."/>
            <person name="Norbu C."/>
            <person name="Norbu N."/>
            <person name="Novod N."/>
            <person name="O'Neill B."/>
            <person name="Osman S."/>
            <person name="Markiewicz E."/>
            <person name="Oyono O.L."/>
            <person name="Patti C."/>
            <person name="Phunkhang P."/>
            <person name="Pierre F."/>
            <person name="Priest M."/>
            <person name="Raghuraman S."/>
            <person name="Rege F."/>
            <person name="Reyes R."/>
            <person name="Rise C."/>
            <person name="Rogov P."/>
            <person name="Ross K."/>
            <person name="Ryan E."/>
            <person name="Settipalli S."/>
            <person name="Shea T."/>
            <person name="Sherpa N."/>
            <person name="Shi L."/>
            <person name="Shih D."/>
            <person name="Sparrow T."/>
            <person name="Spaulding J."/>
            <person name="Stalker J."/>
            <person name="Stange-Thomann N."/>
            <person name="Stavropoulos S."/>
            <person name="Stone C."/>
            <person name="Strader C."/>
            <person name="Tesfaye S."/>
            <person name="Thomson T."/>
            <person name="Thoulutsang Y."/>
            <person name="Thoulutsang D."/>
            <person name="Topham K."/>
            <person name="Topping I."/>
            <person name="Tsamla T."/>
            <person name="Vassiliev H."/>
            <person name="Vo A."/>
            <person name="Wangchuk T."/>
            <person name="Wangdi T."/>
            <person name="Weiand M."/>
            <person name="Wilkinson J."/>
            <person name="Wilson A."/>
            <person name="Yadav S."/>
            <person name="Young G."/>
            <person name="Yu Q."/>
            <person name="Zembek L."/>
            <person name="Zhong D."/>
            <person name="Zimmer A."/>
            <person name="Zwirko Z."/>
            <person name="Jaffe D.B."/>
            <person name="Alvarez P."/>
            <person name="Brockman W."/>
            <person name="Butler J."/>
            <person name="Chin C."/>
            <person name="Gnerre S."/>
            <person name="MacCallum I."/>
            <person name="Graves J.A."/>
            <person name="Ponting C.P."/>
            <person name="Breen M."/>
            <person name="Samollow P.B."/>
            <person name="Lander E.S."/>
            <person name="Lindblad-Toh K."/>
        </authorList>
    </citation>
    <scope>NUCLEOTIDE SEQUENCE [LARGE SCALE GENOMIC DNA]</scope>
</reference>
<protein>
    <recommendedName>
        <fullName evidence="3">Lymphocyte expansion molecule</fullName>
    </recommendedName>
</protein>
<keyword evidence="2" id="KW-1185">Reference proteome</keyword>
<reference evidence="1" key="2">
    <citation type="submission" date="2025-08" db="UniProtKB">
        <authorList>
            <consortium name="Ensembl"/>
        </authorList>
    </citation>
    <scope>IDENTIFICATION</scope>
</reference>
<dbReference type="PANTHER" id="PTHR34914:SF1">
    <property type="entry name" value="LYMPHOCYTE EXPANSION MOLECULE"/>
    <property type="match status" value="1"/>
</dbReference>
<name>F7DU21_MONDO</name>
<dbReference type="FunCoup" id="F7DU21">
    <property type="interactions" value="13"/>
</dbReference>
<dbReference type="KEGG" id="mdo:100032497"/>
<dbReference type="Proteomes" id="UP000002280">
    <property type="component" value="Chromosome 2"/>
</dbReference>
<dbReference type="GeneID" id="100032497"/>